<feature type="domain" description="Carrier" evidence="2">
    <location>
        <begin position="869"/>
        <end position="942"/>
    </location>
</feature>
<feature type="compositionally biased region" description="Pro residues" evidence="1">
    <location>
        <begin position="168"/>
        <end position="177"/>
    </location>
</feature>
<dbReference type="Pfam" id="PF13193">
    <property type="entry name" value="AMP-binding_C"/>
    <property type="match status" value="1"/>
</dbReference>
<organism evidence="3 4">
    <name type="scientific">Streptomyces pyxinae</name>
    <dbReference type="NCBI Taxonomy" id="2970734"/>
    <lineage>
        <taxon>Bacteria</taxon>
        <taxon>Bacillati</taxon>
        <taxon>Actinomycetota</taxon>
        <taxon>Actinomycetes</taxon>
        <taxon>Kitasatosporales</taxon>
        <taxon>Streptomycetaceae</taxon>
        <taxon>Streptomyces</taxon>
    </lineage>
</organism>
<feature type="compositionally biased region" description="Low complexity" evidence="1">
    <location>
        <begin position="940"/>
        <end position="961"/>
    </location>
</feature>
<dbReference type="Pfam" id="PF00550">
    <property type="entry name" value="PP-binding"/>
    <property type="match status" value="1"/>
</dbReference>
<comment type="caution">
    <text evidence="3">The sequence shown here is derived from an EMBL/GenBank/DDBJ whole genome shotgun (WGS) entry which is preliminary data.</text>
</comment>
<dbReference type="InterPro" id="IPR025110">
    <property type="entry name" value="AMP-bd_C"/>
</dbReference>
<feature type="compositionally biased region" description="Basic and acidic residues" evidence="1">
    <location>
        <begin position="114"/>
        <end position="128"/>
    </location>
</feature>
<dbReference type="PANTHER" id="PTHR45527:SF1">
    <property type="entry name" value="FATTY ACID SYNTHASE"/>
    <property type="match status" value="1"/>
</dbReference>
<evidence type="ECO:0000256" key="1">
    <source>
        <dbReference type="SAM" id="MobiDB-lite"/>
    </source>
</evidence>
<dbReference type="SUPFAM" id="SSF56801">
    <property type="entry name" value="Acetyl-CoA synthetase-like"/>
    <property type="match status" value="1"/>
</dbReference>
<reference evidence="3" key="1">
    <citation type="submission" date="2022-08" db="EMBL/GenBank/DDBJ databases">
        <authorList>
            <person name="Somphong A."/>
            <person name="Phongsopitanun W."/>
        </authorList>
    </citation>
    <scope>NUCLEOTIDE SEQUENCE</scope>
    <source>
        <strain evidence="3">LP05-1</strain>
    </source>
</reference>
<dbReference type="Gene3D" id="3.30.300.30">
    <property type="match status" value="1"/>
</dbReference>
<dbReference type="InterPro" id="IPR020845">
    <property type="entry name" value="AMP-binding_CS"/>
</dbReference>
<dbReference type="Gene3D" id="2.30.38.10">
    <property type="entry name" value="Luciferase, Domain 3"/>
    <property type="match status" value="1"/>
</dbReference>
<keyword evidence="4" id="KW-1185">Reference proteome</keyword>
<dbReference type="Proteomes" id="UP001431313">
    <property type="component" value="Unassembled WGS sequence"/>
</dbReference>
<dbReference type="InterPro" id="IPR010071">
    <property type="entry name" value="AA_adenyl_dom"/>
</dbReference>
<feature type="compositionally biased region" description="Pro residues" evidence="1">
    <location>
        <begin position="962"/>
        <end position="973"/>
    </location>
</feature>
<evidence type="ECO:0000259" key="2">
    <source>
        <dbReference type="PROSITE" id="PS50075"/>
    </source>
</evidence>
<dbReference type="PROSITE" id="PS50075">
    <property type="entry name" value="CARRIER"/>
    <property type="match status" value="1"/>
</dbReference>
<feature type="region of interest" description="Disordered" evidence="1">
    <location>
        <begin position="940"/>
        <end position="973"/>
    </location>
</feature>
<feature type="compositionally biased region" description="Pro residues" evidence="1">
    <location>
        <begin position="206"/>
        <end position="223"/>
    </location>
</feature>
<name>A0ABT2CHI4_9ACTN</name>
<dbReference type="NCBIfam" id="TIGR01733">
    <property type="entry name" value="AA-adenyl-dom"/>
    <property type="match status" value="1"/>
</dbReference>
<dbReference type="InterPro" id="IPR045851">
    <property type="entry name" value="AMP-bd_C_sf"/>
</dbReference>
<dbReference type="Gene3D" id="1.10.1200.10">
    <property type="entry name" value="ACP-like"/>
    <property type="match status" value="1"/>
</dbReference>
<accession>A0ABT2CHI4</accession>
<gene>
    <name evidence="3" type="ORF">NX801_14570</name>
</gene>
<feature type="compositionally biased region" description="Low complexity" evidence="1">
    <location>
        <begin position="194"/>
        <end position="205"/>
    </location>
</feature>
<dbReference type="InterPro" id="IPR009081">
    <property type="entry name" value="PP-bd_ACP"/>
</dbReference>
<dbReference type="Gene3D" id="3.30.559.30">
    <property type="entry name" value="Nonribosomal peptide synthetase, condensation domain"/>
    <property type="match status" value="1"/>
</dbReference>
<dbReference type="RefSeq" id="WP_258788125.1">
    <property type="nucleotide sequence ID" value="NZ_JANUGQ010000011.1"/>
</dbReference>
<dbReference type="Pfam" id="PF00501">
    <property type="entry name" value="AMP-binding"/>
    <property type="match status" value="1"/>
</dbReference>
<feature type="region of interest" description="Disordered" evidence="1">
    <location>
        <begin position="114"/>
        <end position="266"/>
    </location>
</feature>
<dbReference type="SUPFAM" id="SSF47336">
    <property type="entry name" value="ACP-like"/>
    <property type="match status" value="1"/>
</dbReference>
<dbReference type="Gene3D" id="3.40.50.980">
    <property type="match status" value="2"/>
</dbReference>
<evidence type="ECO:0000313" key="4">
    <source>
        <dbReference type="Proteomes" id="UP001431313"/>
    </source>
</evidence>
<dbReference type="SUPFAM" id="SSF52777">
    <property type="entry name" value="CoA-dependent acyltransferases"/>
    <property type="match status" value="1"/>
</dbReference>
<dbReference type="PROSITE" id="PS00455">
    <property type="entry name" value="AMP_BINDING"/>
    <property type="match status" value="1"/>
</dbReference>
<protein>
    <submittedName>
        <fullName evidence="3">Amino acid adenylation domain-containing protein</fullName>
    </submittedName>
</protein>
<dbReference type="CDD" id="cd05930">
    <property type="entry name" value="A_NRPS"/>
    <property type="match status" value="1"/>
</dbReference>
<dbReference type="EMBL" id="JANUGQ010000011">
    <property type="protein sequence ID" value="MCS0636861.1"/>
    <property type="molecule type" value="Genomic_DNA"/>
</dbReference>
<dbReference type="InterPro" id="IPR000873">
    <property type="entry name" value="AMP-dep_synth/lig_dom"/>
</dbReference>
<evidence type="ECO:0000313" key="3">
    <source>
        <dbReference type="EMBL" id="MCS0636861.1"/>
    </source>
</evidence>
<sequence length="973" mass="101215">MGTVNPTARAPAPPLPVAYTVLPRWTRAPRPGTAEHIEPLPAGLVVALRQAADGLGVPLASVLLAAHAKVLAALTGEGEVTTGLPAGRDGRPRPCRVALPAGSWLELVREAHRAAAPERPAVHREAARGDTAGDADPWSWSSPDAPGGTPGGPAPWPPPGDPRDTPEGPGPWPPPDAPGGTPGGSDAWPPPGDPGDAVPPSAAVSSPPPEIPGDAVPPSPPEAPGGSGGPEDAGPSSPPDTVFDARGGSGAAASAPVAARDDRPAGEAPALTVVPAIDEAGCALRLRYRTDVLDAEAAARIGGYYRTALTLLTAGPGAGHTTAALLSEAEVRFQTDGLAGPYRPLPDRRAHELFEDRVRAHPDAVAAEHRGSRRTFRELDARANRLARALLDRGLRPEEPVAVVMERDLDWMASVLGVLKAGGVYLPVEPRFPAERIARMLARAGCRLVLTEPGSTAELDRMGPPAHPGTGPVRLLVADACAAARDDSPPRVPVAAGQAAYLYFTSGSTGEPKGALCEHLGLLNHLYAKIDDLGIGEGLVVAQTAPQCFDISLWQLLAGPLAGGRTLLVEQAAVLDVHRFLDTVTAGRVAVLQLVPSYLDAVVSALEQRPRALPELRCVSVTGEALKPALVRRWFAVQPAVPLVNAYGLTETSDDTHHEVLRRPPESGRIPLGRTIGNVRSYVVDERLALVPLGAPGLIAFGGVCVGREYVNDPERTRECFRADPHLPGGRLYLGGDEGRWTADGKLEFLGRRDGQVKIRGFRIELGEVESALLRTPGLRDAAVLVDRSGGGGPRLVAYCAGDRPVAPAALRERLAARLPGYMVPEAFHWLPALPLTANGKTDRKALTALAARTAPDGEAAGPAGGLRAPRTAAEARLATAWAEVLGVPADRVGREDHFFERGGNSLSAVRLAVLLDRAVTLRDVVRHPVLADLAALLDTGTGRPPAPASTGAPPATTGAEPPAPARTAPPPG</sequence>
<proteinExistence type="predicted"/>
<dbReference type="InterPro" id="IPR036736">
    <property type="entry name" value="ACP-like_sf"/>
</dbReference>
<dbReference type="PANTHER" id="PTHR45527">
    <property type="entry name" value="NONRIBOSOMAL PEPTIDE SYNTHETASE"/>
    <property type="match status" value="1"/>
</dbReference>